<dbReference type="SUPFAM" id="SSF47592">
    <property type="entry name" value="SWIB/MDM2 domain"/>
    <property type="match status" value="1"/>
</dbReference>
<evidence type="ECO:0000313" key="2">
    <source>
        <dbReference type="EMBL" id="KAG6472799.1"/>
    </source>
</evidence>
<protein>
    <recommendedName>
        <fullName evidence="1">DM2 domain-containing protein</fullName>
    </recommendedName>
</protein>
<gene>
    <name evidence="2" type="ORF">ZIOFF_070277</name>
</gene>
<comment type="caution">
    <text evidence="2">The sequence shown here is derived from an EMBL/GenBank/DDBJ whole genome shotgun (WGS) entry which is preliminary data.</text>
</comment>
<dbReference type="AlphaFoldDB" id="A0A8J5CCB7"/>
<feature type="domain" description="DM2" evidence="1">
    <location>
        <begin position="37"/>
        <end position="78"/>
    </location>
</feature>
<proteinExistence type="predicted"/>
<sequence length="78" mass="8407">MSRVLGTCRVLMAAAKDGSKEASTKAVAKGAAKPKGAFHRKLPMSPAMSKFLGVPEITRVDAVKKIWEHIKANQLQDC</sequence>
<dbReference type="PANTHER" id="PTHR13844">
    <property type="entry name" value="SWI/SNF-RELATED MATRIX-ASSOCIATED ACTIN-DEPENDENT REGULATOR OF CHROMATIN SUBFAMILY D"/>
    <property type="match status" value="1"/>
</dbReference>
<organism evidence="2 3">
    <name type="scientific">Zingiber officinale</name>
    <name type="common">Ginger</name>
    <name type="synonym">Amomum zingiber</name>
    <dbReference type="NCBI Taxonomy" id="94328"/>
    <lineage>
        <taxon>Eukaryota</taxon>
        <taxon>Viridiplantae</taxon>
        <taxon>Streptophyta</taxon>
        <taxon>Embryophyta</taxon>
        <taxon>Tracheophyta</taxon>
        <taxon>Spermatophyta</taxon>
        <taxon>Magnoliopsida</taxon>
        <taxon>Liliopsida</taxon>
        <taxon>Zingiberales</taxon>
        <taxon>Zingiberaceae</taxon>
        <taxon>Zingiber</taxon>
    </lineage>
</organism>
<dbReference type="Proteomes" id="UP000734854">
    <property type="component" value="Unassembled WGS sequence"/>
</dbReference>
<dbReference type="Pfam" id="PF02201">
    <property type="entry name" value="SWIB"/>
    <property type="match status" value="1"/>
</dbReference>
<accession>A0A8J5CCB7</accession>
<dbReference type="Gene3D" id="1.10.245.10">
    <property type="entry name" value="SWIB/MDM2 domain"/>
    <property type="match status" value="1"/>
</dbReference>
<dbReference type="CDD" id="cd10567">
    <property type="entry name" value="SWIB-MDM2_like"/>
    <property type="match status" value="1"/>
</dbReference>
<reference evidence="2 3" key="1">
    <citation type="submission" date="2020-08" db="EMBL/GenBank/DDBJ databases">
        <title>Plant Genome Project.</title>
        <authorList>
            <person name="Zhang R.-G."/>
        </authorList>
    </citation>
    <scope>NUCLEOTIDE SEQUENCE [LARGE SCALE GENOMIC DNA]</scope>
    <source>
        <tissue evidence="2">Rhizome</tissue>
    </source>
</reference>
<dbReference type="InterPro" id="IPR036885">
    <property type="entry name" value="SWIB_MDM2_dom_sf"/>
</dbReference>
<dbReference type="PROSITE" id="PS51925">
    <property type="entry name" value="SWIB_MDM2"/>
    <property type="match status" value="1"/>
</dbReference>
<keyword evidence="3" id="KW-1185">Reference proteome</keyword>
<dbReference type="EMBL" id="JACMSC010000020">
    <property type="protein sequence ID" value="KAG6472799.1"/>
    <property type="molecule type" value="Genomic_DNA"/>
</dbReference>
<dbReference type="InterPro" id="IPR003121">
    <property type="entry name" value="SWIB_MDM2_domain"/>
</dbReference>
<evidence type="ECO:0000259" key="1">
    <source>
        <dbReference type="PROSITE" id="PS51925"/>
    </source>
</evidence>
<evidence type="ECO:0000313" key="3">
    <source>
        <dbReference type="Proteomes" id="UP000734854"/>
    </source>
</evidence>
<name>A0A8J5CCB7_ZINOF</name>